<feature type="compositionally biased region" description="Pro residues" evidence="1">
    <location>
        <begin position="95"/>
        <end position="122"/>
    </location>
</feature>
<name>A0A5B7CH34_PORTR</name>
<feature type="compositionally biased region" description="Basic and acidic residues" evidence="1">
    <location>
        <begin position="183"/>
        <end position="193"/>
    </location>
</feature>
<feature type="region of interest" description="Disordered" evidence="1">
    <location>
        <begin position="34"/>
        <end position="132"/>
    </location>
</feature>
<protein>
    <submittedName>
        <fullName evidence="2">Uncharacterized protein</fullName>
    </submittedName>
</protein>
<reference evidence="2 3" key="1">
    <citation type="submission" date="2019-05" db="EMBL/GenBank/DDBJ databases">
        <title>Another draft genome of Portunus trituberculatus and its Hox gene families provides insights of decapod evolution.</title>
        <authorList>
            <person name="Jeong J.-H."/>
            <person name="Song I."/>
            <person name="Kim S."/>
            <person name="Choi T."/>
            <person name="Kim D."/>
            <person name="Ryu S."/>
            <person name="Kim W."/>
        </authorList>
    </citation>
    <scope>NUCLEOTIDE SEQUENCE [LARGE SCALE GENOMIC DNA]</scope>
    <source>
        <tissue evidence="2">Muscle</tissue>
    </source>
</reference>
<gene>
    <name evidence="2" type="ORF">E2C01_001115</name>
</gene>
<accession>A0A5B7CH34</accession>
<feature type="region of interest" description="Disordered" evidence="1">
    <location>
        <begin position="151"/>
        <end position="193"/>
    </location>
</feature>
<feature type="compositionally biased region" description="Basic residues" evidence="1">
    <location>
        <begin position="164"/>
        <end position="182"/>
    </location>
</feature>
<evidence type="ECO:0000313" key="3">
    <source>
        <dbReference type="Proteomes" id="UP000324222"/>
    </source>
</evidence>
<keyword evidence="3" id="KW-1185">Reference proteome</keyword>
<feature type="compositionally biased region" description="Basic residues" evidence="1">
    <location>
        <begin position="35"/>
        <end position="47"/>
    </location>
</feature>
<dbReference type="EMBL" id="VSRR010000033">
    <property type="protein sequence ID" value="MPC08528.1"/>
    <property type="molecule type" value="Genomic_DNA"/>
</dbReference>
<proteinExistence type="predicted"/>
<sequence length="193" mass="21654">MTLRDSGRLTYSESLVVSSRGQSSCHRDELMAKVLRQKSKSSPRTRSRTTSGRRPLCHRHLHHHHSRTTQKLERNTLYHNDQLSSPLPRGAASPSPSPPNTPINFPLTPPPRAPASRPPPIPLLSQRPGLPAPYSPLTTIKRMGEKVSSVMKDPCTGWPSHTALQHHMRLPRRGKDKRRKERGNKGGMDEGKE</sequence>
<organism evidence="2 3">
    <name type="scientific">Portunus trituberculatus</name>
    <name type="common">Swimming crab</name>
    <name type="synonym">Neptunus trituberculatus</name>
    <dbReference type="NCBI Taxonomy" id="210409"/>
    <lineage>
        <taxon>Eukaryota</taxon>
        <taxon>Metazoa</taxon>
        <taxon>Ecdysozoa</taxon>
        <taxon>Arthropoda</taxon>
        <taxon>Crustacea</taxon>
        <taxon>Multicrustacea</taxon>
        <taxon>Malacostraca</taxon>
        <taxon>Eumalacostraca</taxon>
        <taxon>Eucarida</taxon>
        <taxon>Decapoda</taxon>
        <taxon>Pleocyemata</taxon>
        <taxon>Brachyura</taxon>
        <taxon>Eubrachyura</taxon>
        <taxon>Portunoidea</taxon>
        <taxon>Portunidae</taxon>
        <taxon>Portuninae</taxon>
        <taxon>Portunus</taxon>
    </lineage>
</organism>
<feature type="compositionally biased region" description="Basic residues" evidence="1">
    <location>
        <begin position="55"/>
        <end position="68"/>
    </location>
</feature>
<comment type="caution">
    <text evidence="2">The sequence shown here is derived from an EMBL/GenBank/DDBJ whole genome shotgun (WGS) entry which is preliminary data.</text>
</comment>
<dbReference type="AlphaFoldDB" id="A0A5B7CH34"/>
<dbReference type="Proteomes" id="UP000324222">
    <property type="component" value="Unassembled WGS sequence"/>
</dbReference>
<evidence type="ECO:0000256" key="1">
    <source>
        <dbReference type="SAM" id="MobiDB-lite"/>
    </source>
</evidence>
<feature type="compositionally biased region" description="Low complexity" evidence="1">
    <location>
        <begin position="83"/>
        <end position="94"/>
    </location>
</feature>
<evidence type="ECO:0000313" key="2">
    <source>
        <dbReference type="EMBL" id="MPC08528.1"/>
    </source>
</evidence>